<dbReference type="Gene3D" id="3.60.120.10">
    <property type="entry name" value="Anthranilate synthase"/>
    <property type="match status" value="1"/>
</dbReference>
<evidence type="ECO:0000313" key="7">
    <source>
        <dbReference type="EMBL" id="RLQ89558.1"/>
    </source>
</evidence>
<dbReference type="NCBIfam" id="TIGR00543">
    <property type="entry name" value="isochor_syn"/>
    <property type="match status" value="1"/>
</dbReference>
<evidence type="ECO:0000256" key="3">
    <source>
        <dbReference type="ARBA" id="ARBA00012824"/>
    </source>
</evidence>
<keyword evidence="4 7" id="KW-0413">Isomerase</keyword>
<comment type="similarity">
    <text evidence="2">Belongs to the isochorismate synthase family.</text>
</comment>
<dbReference type="InterPro" id="IPR015890">
    <property type="entry name" value="Chorismate_C"/>
</dbReference>
<gene>
    <name evidence="7" type="ORF">D8780_10385</name>
</gene>
<evidence type="ECO:0000256" key="5">
    <source>
        <dbReference type="ARBA" id="ARBA00041564"/>
    </source>
</evidence>
<dbReference type="InterPro" id="IPR004561">
    <property type="entry name" value="IsoChor_synthase"/>
</dbReference>
<dbReference type="SUPFAM" id="SSF56322">
    <property type="entry name" value="ADC synthase"/>
    <property type="match status" value="1"/>
</dbReference>
<comment type="catalytic activity">
    <reaction evidence="1">
        <text>chorismate = isochorismate</text>
        <dbReference type="Rhea" id="RHEA:18985"/>
        <dbReference type="ChEBI" id="CHEBI:29748"/>
        <dbReference type="ChEBI" id="CHEBI:29780"/>
        <dbReference type="EC" id="5.4.4.2"/>
    </reaction>
</comment>
<comment type="caution">
    <text evidence="7">The sequence shown here is derived from an EMBL/GenBank/DDBJ whole genome shotgun (WGS) entry which is preliminary data.</text>
</comment>
<keyword evidence="8" id="KW-1185">Reference proteome</keyword>
<dbReference type="PANTHER" id="PTHR42839:SF2">
    <property type="entry name" value="ISOCHORISMATE SYNTHASE ENTC"/>
    <property type="match status" value="1"/>
</dbReference>
<evidence type="ECO:0000313" key="8">
    <source>
        <dbReference type="Proteomes" id="UP000281094"/>
    </source>
</evidence>
<dbReference type="GO" id="GO:0008909">
    <property type="term" value="F:isochorismate synthase activity"/>
    <property type="evidence" value="ECO:0007669"/>
    <property type="project" value="UniProtKB-EC"/>
</dbReference>
<organism evidence="7 8">
    <name type="scientific">Notoacmeibacter ruber</name>
    <dbReference type="NCBI Taxonomy" id="2670375"/>
    <lineage>
        <taxon>Bacteria</taxon>
        <taxon>Pseudomonadati</taxon>
        <taxon>Pseudomonadota</taxon>
        <taxon>Alphaproteobacteria</taxon>
        <taxon>Hyphomicrobiales</taxon>
        <taxon>Notoacmeibacteraceae</taxon>
        <taxon>Notoacmeibacter</taxon>
    </lineage>
</organism>
<protein>
    <recommendedName>
        <fullName evidence="3">isochorismate synthase</fullName>
        <ecNumber evidence="3">5.4.4.2</ecNumber>
    </recommendedName>
    <alternativeName>
        <fullName evidence="5">Isochorismate mutase</fullName>
    </alternativeName>
</protein>
<reference evidence="7 8" key="1">
    <citation type="submission" date="2018-10" db="EMBL/GenBank/DDBJ databases">
        <title>Notoacmeibacter sp. M2BS9Y-3-1, whole genome shotgun sequence.</title>
        <authorList>
            <person name="Tuo L."/>
        </authorList>
    </citation>
    <scope>NUCLEOTIDE SEQUENCE [LARGE SCALE GENOMIC DNA]</scope>
    <source>
        <strain evidence="7 8">M2BS9Y-3-1</strain>
    </source>
</reference>
<evidence type="ECO:0000256" key="1">
    <source>
        <dbReference type="ARBA" id="ARBA00000799"/>
    </source>
</evidence>
<dbReference type="PANTHER" id="PTHR42839">
    <property type="entry name" value="ISOCHORISMATE SYNTHASE ENTC"/>
    <property type="match status" value="1"/>
</dbReference>
<dbReference type="InterPro" id="IPR005801">
    <property type="entry name" value="ADC_synthase"/>
</dbReference>
<sequence>MTVETNTARTLDEKDALFAFQSRHHAFRGLGRAAMLPRGNASTISERSGAFFAKAGAEAILAGALPFDRGGDDYLWQAEQVVPARSWALPRPAPPLRWNLRAEPDAAEYAKAVGNALRIMAADTDGSDRLTKIVLARSLLATADHDIDVEALFGKLATDPAVTAFLVPLPEKDGRPRLMAGATPELLLEKTGTQIVSHPLAGSAKRHDELARDAEAAAALNRSVKDRSEHAIVVEFILDMLAPYCSDLRRPDGMTVTSTRSMWHLGTRIEGELKNPDVPAVVLASALHPTPAVCGLPRDRCTRLIRDLEPAERDFYAGSVGWCDGKGDGAWYVTIRCAEICGAQARLFAGAGIVPQSDPVAEAAETGAKFNAMLNALGIDPSLEAFS</sequence>
<dbReference type="Proteomes" id="UP000281094">
    <property type="component" value="Unassembled WGS sequence"/>
</dbReference>
<evidence type="ECO:0000259" key="6">
    <source>
        <dbReference type="Pfam" id="PF00425"/>
    </source>
</evidence>
<proteinExistence type="inferred from homology"/>
<name>A0A3L7JFI5_9HYPH</name>
<evidence type="ECO:0000256" key="4">
    <source>
        <dbReference type="ARBA" id="ARBA00023235"/>
    </source>
</evidence>
<accession>A0A3L7JFI5</accession>
<dbReference type="EMBL" id="RCWN01000001">
    <property type="protein sequence ID" value="RLQ89558.1"/>
    <property type="molecule type" value="Genomic_DNA"/>
</dbReference>
<feature type="domain" description="Chorismate-utilising enzyme C-terminal" evidence="6">
    <location>
        <begin position="107"/>
        <end position="369"/>
    </location>
</feature>
<dbReference type="AlphaFoldDB" id="A0A3L7JFI5"/>
<dbReference type="EC" id="5.4.4.2" evidence="3"/>
<dbReference type="Pfam" id="PF00425">
    <property type="entry name" value="Chorismate_bind"/>
    <property type="match status" value="1"/>
</dbReference>
<dbReference type="GO" id="GO:0009697">
    <property type="term" value="P:salicylic acid biosynthetic process"/>
    <property type="evidence" value="ECO:0007669"/>
    <property type="project" value="TreeGrafter"/>
</dbReference>
<evidence type="ECO:0000256" key="2">
    <source>
        <dbReference type="ARBA" id="ARBA00005297"/>
    </source>
</evidence>